<gene>
    <name evidence="1" type="ORF">BDQ94DRAFT_149061</name>
</gene>
<reference evidence="1 2" key="1">
    <citation type="submission" date="2018-07" db="EMBL/GenBank/DDBJ databases">
        <title>The genomes of Aspergillus section Nigri reveals drivers in fungal speciation.</title>
        <authorList>
            <consortium name="DOE Joint Genome Institute"/>
            <person name="Vesth T.C."/>
            <person name="Nybo J."/>
            <person name="Theobald S."/>
            <person name="Brandl J."/>
            <person name="Frisvad J.C."/>
            <person name="Nielsen K.F."/>
            <person name="Lyhne E.K."/>
            <person name="Kogle M.E."/>
            <person name="Kuo A."/>
            <person name="Riley R."/>
            <person name="Clum A."/>
            <person name="Nolan M."/>
            <person name="Lipzen A."/>
            <person name="Salamov A."/>
            <person name="Henrissat B."/>
            <person name="Wiebenga A."/>
            <person name="De vries R.P."/>
            <person name="Grigoriev I.V."/>
            <person name="Mortensen U.H."/>
            <person name="Andersen M.R."/>
            <person name="Baker S.E."/>
        </authorList>
    </citation>
    <scope>NUCLEOTIDE SEQUENCE [LARGE SCALE GENOMIC DNA]</scope>
    <source>
        <strain evidence="1 2">CBS 139.54b</strain>
    </source>
</reference>
<sequence length="55" mass="6014">MQRLPCCGQGFTYPTHIPAANLASFDWGSRTGNSLQLGSQTSKHLHHLNSSRSCL</sequence>
<name>A0A3F3PU08_9EURO</name>
<dbReference type="RefSeq" id="XP_026623462.1">
    <property type="nucleotide sequence ID" value="XM_026767304.1"/>
</dbReference>
<dbReference type="EMBL" id="KZ852061">
    <property type="protein sequence ID" value="RDH30440.1"/>
    <property type="molecule type" value="Genomic_DNA"/>
</dbReference>
<evidence type="ECO:0000313" key="1">
    <source>
        <dbReference type="EMBL" id="RDH30440.1"/>
    </source>
</evidence>
<dbReference type="Proteomes" id="UP000253729">
    <property type="component" value="Unassembled WGS sequence"/>
</dbReference>
<evidence type="ECO:0000313" key="2">
    <source>
        <dbReference type="Proteomes" id="UP000253729"/>
    </source>
</evidence>
<accession>A0A3F3PU08</accession>
<dbReference type="GeneID" id="38135660"/>
<keyword evidence="2" id="KW-1185">Reference proteome</keyword>
<organism evidence="1 2">
    <name type="scientific">Aspergillus welwitschiae</name>
    <dbReference type="NCBI Taxonomy" id="1341132"/>
    <lineage>
        <taxon>Eukaryota</taxon>
        <taxon>Fungi</taxon>
        <taxon>Dikarya</taxon>
        <taxon>Ascomycota</taxon>
        <taxon>Pezizomycotina</taxon>
        <taxon>Eurotiomycetes</taxon>
        <taxon>Eurotiomycetidae</taxon>
        <taxon>Eurotiales</taxon>
        <taxon>Aspergillaceae</taxon>
        <taxon>Aspergillus</taxon>
        <taxon>Aspergillus subgen. Circumdati</taxon>
    </lineage>
</organism>
<proteinExistence type="predicted"/>
<dbReference type="AlphaFoldDB" id="A0A3F3PU08"/>
<protein>
    <submittedName>
        <fullName evidence="1">Uncharacterized protein</fullName>
    </submittedName>
</protein>